<protein>
    <submittedName>
        <fullName evidence="2">Predicted protein</fullName>
    </submittedName>
</protein>
<dbReference type="PANTHER" id="PTHR31718:SF22">
    <property type="entry name" value="OS02G0753300 PROTEIN"/>
    <property type="match status" value="1"/>
</dbReference>
<reference evidence="2" key="1">
    <citation type="journal article" date="2011" name="Plant Physiol.">
        <title>Comprehensive sequence analysis of 24,783 barley full-length cDNAs derived from 12 clone libraries.</title>
        <authorList>
            <person name="Matsumoto T."/>
            <person name="Tanaka T."/>
            <person name="Sakai H."/>
            <person name="Amano N."/>
            <person name="Kanamori H."/>
            <person name="Kurita K."/>
            <person name="Kikuta A."/>
            <person name="Kamiya K."/>
            <person name="Yamamoto M."/>
            <person name="Ikawa H."/>
            <person name="Fujii N."/>
            <person name="Hori K."/>
            <person name="Itoh T."/>
            <person name="Sato K."/>
        </authorList>
    </citation>
    <scope>NUCLEOTIDE SEQUENCE</scope>
    <source>
        <tissue evidence="2">Shoot and root</tissue>
    </source>
</reference>
<dbReference type="SUPFAM" id="SSF49723">
    <property type="entry name" value="Lipase/lipooxygenase domain (PLAT/LH2 domain)"/>
    <property type="match status" value="1"/>
</dbReference>
<organism evidence="2">
    <name type="scientific">Hordeum vulgare subsp. vulgare</name>
    <name type="common">Domesticated barley</name>
    <dbReference type="NCBI Taxonomy" id="112509"/>
    <lineage>
        <taxon>Eukaryota</taxon>
        <taxon>Viridiplantae</taxon>
        <taxon>Streptophyta</taxon>
        <taxon>Embryophyta</taxon>
        <taxon>Tracheophyta</taxon>
        <taxon>Spermatophyta</taxon>
        <taxon>Magnoliopsida</taxon>
        <taxon>Liliopsida</taxon>
        <taxon>Poales</taxon>
        <taxon>Poaceae</taxon>
        <taxon>BOP clade</taxon>
        <taxon>Pooideae</taxon>
        <taxon>Triticodae</taxon>
        <taxon>Triticeae</taxon>
        <taxon>Hordeinae</taxon>
        <taxon>Hordeum</taxon>
    </lineage>
</organism>
<feature type="compositionally biased region" description="Basic residues" evidence="1">
    <location>
        <begin position="15"/>
        <end position="32"/>
    </location>
</feature>
<name>F2DEU4_HORVV</name>
<feature type="region of interest" description="Disordered" evidence="1">
    <location>
        <begin position="1"/>
        <end position="83"/>
    </location>
</feature>
<sequence>EHVRSNSDPSVSHGPARRPPPRLRRRRLRHRAGAWPRPPDPDQADRGRRRGGRRQPGVRVHGVRADGVDLEGRDGRQHHAGALHRRAPCRMRVSSDGTGAHHGWYCNYVEVTVTGPHRGCAQQLFTVEQWLATDAAPYKLDAVVDRCPADGPGAAAAAE</sequence>
<feature type="compositionally biased region" description="Basic and acidic residues" evidence="1">
    <location>
        <begin position="63"/>
        <end position="77"/>
    </location>
</feature>
<accession>F2DEU4</accession>
<feature type="non-terminal residue" evidence="2">
    <location>
        <position position="1"/>
    </location>
</feature>
<evidence type="ECO:0000313" key="2">
    <source>
        <dbReference type="EMBL" id="BAJ93615.1"/>
    </source>
</evidence>
<evidence type="ECO:0000256" key="1">
    <source>
        <dbReference type="SAM" id="MobiDB-lite"/>
    </source>
</evidence>
<feature type="compositionally biased region" description="Polar residues" evidence="1">
    <location>
        <begin position="1"/>
        <end position="10"/>
    </location>
</feature>
<dbReference type="Gene3D" id="2.60.60.20">
    <property type="entry name" value="PLAT/LH2 domain"/>
    <property type="match status" value="1"/>
</dbReference>
<dbReference type="EMBL" id="AK362411">
    <property type="protein sequence ID" value="BAJ93615.1"/>
    <property type="molecule type" value="mRNA"/>
</dbReference>
<dbReference type="InterPro" id="IPR036392">
    <property type="entry name" value="PLAT/LH2_dom_sf"/>
</dbReference>
<dbReference type="AlphaFoldDB" id="F2DEU4"/>
<dbReference type="PANTHER" id="PTHR31718">
    <property type="entry name" value="PLAT DOMAIN-CONTAINING PROTEIN"/>
    <property type="match status" value="1"/>
</dbReference>
<proteinExistence type="evidence at transcript level"/>